<dbReference type="Proteomes" id="UP001195483">
    <property type="component" value="Unassembled WGS sequence"/>
</dbReference>
<comment type="caution">
    <text evidence="1">The sequence shown here is derived from an EMBL/GenBank/DDBJ whole genome shotgun (WGS) entry which is preliminary data.</text>
</comment>
<reference evidence="1" key="1">
    <citation type="journal article" date="2021" name="Genome Biol. Evol.">
        <title>A High-Quality Reference Genome for a Parasitic Bivalve with Doubly Uniparental Inheritance (Bivalvia: Unionida).</title>
        <authorList>
            <person name="Smith C.H."/>
        </authorList>
    </citation>
    <scope>NUCLEOTIDE SEQUENCE</scope>
    <source>
        <strain evidence="1">CHS0354</strain>
    </source>
</reference>
<protein>
    <submittedName>
        <fullName evidence="1">Uncharacterized protein</fullName>
    </submittedName>
</protein>
<evidence type="ECO:0000313" key="1">
    <source>
        <dbReference type="EMBL" id="KAK3581779.1"/>
    </source>
</evidence>
<accession>A0AAE0RYH0</accession>
<dbReference type="EMBL" id="JAEAOA010001642">
    <property type="protein sequence ID" value="KAK3581779.1"/>
    <property type="molecule type" value="Genomic_DNA"/>
</dbReference>
<feature type="non-terminal residue" evidence="1">
    <location>
        <position position="96"/>
    </location>
</feature>
<reference evidence="1" key="3">
    <citation type="submission" date="2023-05" db="EMBL/GenBank/DDBJ databases">
        <authorList>
            <person name="Smith C.H."/>
        </authorList>
    </citation>
    <scope>NUCLEOTIDE SEQUENCE</scope>
    <source>
        <strain evidence="1">CHS0354</strain>
        <tissue evidence="1">Mantle</tissue>
    </source>
</reference>
<reference evidence="1" key="2">
    <citation type="journal article" date="2021" name="Genome Biol. Evol.">
        <title>Developing a high-quality reference genome for a parasitic bivalve with doubly uniparental inheritance (Bivalvia: Unionida).</title>
        <authorList>
            <person name="Smith C.H."/>
        </authorList>
    </citation>
    <scope>NUCLEOTIDE SEQUENCE</scope>
    <source>
        <strain evidence="1">CHS0354</strain>
        <tissue evidence="1">Mantle</tissue>
    </source>
</reference>
<dbReference type="AlphaFoldDB" id="A0AAE0RYH0"/>
<name>A0AAE0RYH0_9BIVA</name>
<sequence length="96" mass="10312">MTHTEIEVALSHSQYRNKGSQTNMLGKFEIISSSTHGCTPLTAKQQNHVNGQGGRAITLTLSVSEVAMTAKGGGIFHFGLNNESANSGMTIRDCRF</sequence>
<proteinExistence type="predicted"/>
<organism evidence="1 2">
    <name type="scientific">Potamilus streckersoni</name>
    <dbReference type="NCBI Taxonomy" id="2493646"/>
    <lineage>
        <taxon>Eukaryota</taxon>
        <taxon>Metazoa</taxon>
        <taxon>Spiralia</taxon>
        <taxon>Lophotrochozoa</taxon>
        <taxon>Mollusca</taxon>
        <taxon>Bivalvia</taxon>
        <taxon>Autobranchia</taxon>
        <taxon>Heteroconchia</taxon>
        <taxon>Palaeoheterodonta</taxon>
        <taxon>Unionida</taxon>
        <taxon>Unionoidea</taxon>
        <taxon>Unionidae</taxon>
        <taxon>Ambleminae</taxon>
        <taxon>Lampsilini</taxon>
        <taxon>Potamilus</taxon>
    </lineage>
</organism>
<evidence type="ECO:0000313" key="2">
    <source>
        <dbReference type="Proteomes" id="UP001195483"/>
    </source>
</evidence>
<gene>
    <name evidence="1" type="ORF">CHS0354_027244</name>
</gene>
<keyword evidence="2" id="KW-1185">Reference proteome</keyword>